<accession>A0A1G7AL91</accession>
<proteinExistence type="predicted"/>
<dbReference type="Gene3D" id="3.15.30.10">
    <property type="entry name" value="putative capsid protein of prophage domain like"/>
    <property type="match status" value="1"/>
</dbReference>
<organism evidence="1 2">
    <name type="scientific">Riemerella columbipharyngis</name>
    <dbReference type="NCBI Taxonomy" id="1071918"/>
    <lineage>
        <taxon>Bacteria</taxon>
        <taxon>Pseudomonadati</taxon>
        <taxon>Bacteroidota</taxon>
        <taxon>Flavobacteriia</taxon>
        <taxon>Flavobacteriales</taxon>
        <taxon>Weeksellaceae</taxon>
        <taxon>Riemerella</taxon>
    </lineage>
</organism>
<dbReference type="AlphaFoldDB" id="A0A1G7AL91"/>
<reference evidence="1 2" key="1">
    <citation type="submission" date="2016-10" db="EMBL/GenBank/DDBJ databases">
        <authorList>
            <person name="de Groot N.N."/>
        </authorList>
    </citation>
    <scope>NUCLEOTIDE SEQUENCE [LARGE SCALE GENOMIC DNA]</scope>
    <source>
        <strain evidence="1 2">DSM 24015</strain>
    </source>
</reference>
<keyword evidence="2" id="KW-1185">Reference proteome</keyword>
<dbReference type="STRING" id="1071918.SAMN05421544_10416"/>
<protein>
    <submittedName>
        <fullName evidence="1">Phage major capsid protein E</fullName>
    </submittedName>
</protein>
<sequence>MINANNIVPEFSQANLQAILNAYPLGELQYRTFMPLEYNTTLQYSTLEGTEGAKIMADIVAIGSKAPRKGRDFVESIKGEIPKIEIARDMNEKDLYTVQQLRNAVALNPNNQSIKNRLIGKIYEDLTFVVDGVNARLEWMAKQLVSNGKFKTTVANNSGGVANLTIDFKVKTQNAQKNWFTAADADPIKELEALQEEARGKGYRYTTVTLERDVLNKVLDNKSARQFVFGVPVNNSTVLPNITVEQLNAQLQGKGLPTFRLWESYMGYETKAGAVESVNGWESGNILLSASPILGATQYTTTQEFTINFADVMSKSVKDDFILVKTFGHQDPILISTKATAFAMPVLNNTRKNLILKTKF</sequence>
<evidence type="ECO:0000313" key="2">
    <source>
        <dbReference type="Proteomes" id="UP000198517"/>
    </source>
</evidence>
<gene>
    <name evidence="1" type="ORF">SAMN05421544_10416</name>
</gene>
<dbReference type="InterPro" id="IPR005564">
    <property type="entry name" value="Major_capsid_GpE"/>
</dbReference>
<dbReference type="RefSeq" id="WP_092736073.1">
    <property type="nucleotide sequence ID" value="NZ_FNAS01000004.1"/>
</dbReference>
<name>A0A1G7AL91_9FLAO</name>
<dbReference type="Proteomes" id="UP000198517">
    <property type="component" value="Unassembled WGS sequence"/>
</dbReference>
<dbReference type="Pfam" id="PF03864">
    <property type="entry name" value="Phage_cap_E"/>
    <property type="match status" value="1"/>
</dbReference>
<dbReference type="Gene3D" id="3.30.1930.10">
    <property type="entry name" value="capsid protein of prophage domain"/>
    <property type="match status" value="1"/>
</dbReference>
<evidence type="ECO:0000313" key="1">
    <source>
        <dbReference type="EMBL" id="SDE15513.1"/>
    </source>
</evidence>
<dbReference type="OrthoDB" id="1402948at2"/>
<dbReference type="EMBL" id="FNAS01000004">
    <property type="protein sequence ID" value="SDE15513.1"/>
    <property type="molecule type" value="Genomic_DNA"/>
</dbReference>